<dbReference type="SUPFAM" id="SSF46785">
    <property type="entry name" value="Winged helix' DNA-binding domain"/>
    <property type="match status" value="1"/>
</dbReference>
<accession>A0A328VS31</accession>
<dbReference type="Pfam" id="PF01614">
    <property type="entry name" value="IclR_C"/>
    <property type="match status" value="1"/>
</dbReference>
<dbReference type="InterPro" id="IPR029016">
    <property type="entry name" value="GAF-like_dom_sf"/>
</dbReference>
<dbReference type="Pfam" id="PF09339">
    <property type="entry name" value="HTH_IclR"/>
    <property type="match status" value="1"/>
</dbReference>
<feature type="region of interest" description="Disordered" evidence="4">
    <location>
        <begin position="264"/>
        <end position="292"/>
    </location>
</feature>
<dbReference type="InterPro" id="IPR014757">
    <property type="entry name" value="Tscrpt_reg_IclR_C"/>
</dbReference>
<dbReference type="PROSITE" id="PS51077">
    <property type="entry name" value="HTH_ICLR"/>
    <property type="match status" value="1"/>
</dbReference>
<evidence type="ECO:0000256" key="2">
    <source>
        <dbReference type="ARBA" id="ARBA00023125"/>
    </source>
</evidence>
<gene>
    <name evidence="7" type="ORF">A4R35_21065</name>
</gene>
<evidence type="ECO:0000256" key="1">
    <source>
        <dbReference type="ARBA" id="ARBA00023015"/>
    </source>
</evidence>
<dbReference type="GO" id="GO:0045892">
    <property type="term" value="P:negative regulation of DNA-templated transcription"/>
    <property type="evidence" value="ECO:0007669"/>
    <property type="project" value="TreeGrafter"/>
</dbReference>
<keyword evidence="8" id="KW-1185">Reference proteome</keyword>
<comment type="caution">
    <text evidence="7">The sequence shown here is derived from an EMBL/GenBank/DDBJ whole genome shotgun (WGS) entry which is preliminary data.</text>
</comment>
<dbReference type="SMART" id="SM00346">
    <property type="entry name" value="HTH_ICLR"/>
    <property type="match status" value="1"/>
</dbReference>
<feature type="domain" description="IclR-ED" evidence="6">
    <location>
        <begin position="72"/>
        <end position="259"/>
    </location>
</feature>
<evidence type="ECO:0000256" key="3">
    <source>
        <dbReference type="ARBA" id="ARBA00023163"/>
    </source>
</evidence>
<protein>
    <recommendedName>
        <fullName evidence="9">IclR family transcriptional regulator</fullName>
    </recommendedName>
</protein>
<dbReference type="InterPro" id="IPR050707">
    <property type="entry name" value="HTH_MetabolicPath_Reg"/>
</dbReference>
<sequence length="292" mass="31691">MPSEEARATRVGVLDKAMAILEAFPRGESALLPQEIAERTGLPLPTVYRLAQALAEHGLLMKEGSRFRLGLTLLRLGLLVAESIDVRRQALPHLTWLNGQTGENAELHIRQHETRVVIEVVRSPHNLRPFAEIGAPLPLHRGAAGKVLLAWLAGEERLALARASRERFDSEQVAGERNWDEGSFLAELERVRRQGWAYSEGERVAGVAGLAAPIFDSRGQVAAALTLVAPAARLGPEQRARAIPLVCQAARRASYDMGHTASAASLAGAAGSERQEQRHQRHDGVGAEPPMP</sequence>
<dbReference type="Gene3D" id="3.30.450.40">
    <property type="match status" value="1"/>
</dbReference>
<dbReference type="RefSeq" id="WP_189362145.1">
    <property type="nucleotide sequence ID" value="NZ_MCIF01000002.1"/>
</dbReference>
<evidence type="ECO:0008006" key="9">
    <source>
        <dbReference type="Google" id="ProtNLM"/>
    </source>
</evidence>
<evidence type="ECO:0000313" key="7">
    <source>
        <dbReference type="EMBL" id="RAQ98044.1"/>
    </source>
</evidence>
<evidence type="ECO:0000256" key="4">
    <source>
        <dbReference type="SAM" id="MobiDB-lite"/>
    </source>
</evidence>
<dbReference type="PROSITE" id="PS51078">
    <property type="entry name" value="ICLR_ED"/>
    <property type="match status" value="1"/>
</dbReference>
<name>A0A328VS31_9CHLR</name>
<dbReference type="GO" id="GO:0003677">
    <property type="term" value="F:DNA binding"/>
    <property type="evidence" value="ECO:0007669"/>
    <property type="project" value="UniProtKB-KW"/>
</dbReference>
<proteinExistence type="predicted"/>
<dbReference type="EMBL" id="MCIF01000002">
    <property type="protein sequence ID" value="RAQ98044.1"/>
    <property type="molecule type" value="Genomic_DNA"/>
</dbReference>
<dbReference type="PANTHER" id="PTHR30136:SF24">
    <property type="entry name" value="HTH-TYPE TRANSCRIPTIONAL REPRESSOR ALLR"/>
    <property type="match status" value="1"/>
</dbReference>
<keyword evidence="1" id="KW-0805">Transcription regulation</keyword>
<organism evidence="7 8">
    <name type="scientific">Thermogemmatispora tikiterensis</name>
    <dbReference type="NCBI Taxonomy" id="1825093"/>
    <lineage>
        <taxon>Bacteria</taxon>
        <taxon>Bacillati</taxon>
        <taxon>Chloroflexota</taxon>
        <taxon>Ktedonobacteria</taxon>
        <taxon>Thermogemmatisporales</taxon>
        <taxon>Thermogemmatisporaceae</taxon>
        <taxon>Thermogemmatispora</taxon>
    </lineage>
</organism>
<dbReference type="InterPro" id="IPR036388">
    <property type="entry name" value="WH-like_DNA-bd_sf"/>
</dbReference>
<keyword evidence="3" id="KW-0804">Transcription</keyword>
<reference evidence="7 8" key="1">
    <citation type="submission" date="2016-08" db="EMBL/GenBank/DDBJ databases">
        <title>Analysis of Carbohydrate Active Enzymes in Thermogemmatispora T81 Reveals Carbohydrate Degradation Ability.</title>
        <authorList>
            <person name="Tomazini A."/>
            <person name="Lal S."/>
            <person name="Stott M."/>
            <person name="Henrissat B."/>
            <person name="Polikarpov I."/>
            <person name="Sparling R."/>
            <person name="Levin D.B."/>
        </authorList>
    </citation>
    <scope>NUCLEOTIDE SEQUENCE [LARGE SCALE GENOMIC DNA]</scope>
    <source>
        <strain evidence="7 8">T81</strain>
    </source>
</reference>
<dbReference type="SUPFAM" id="SSF55781">
    <property type="entry name" value="GAF domain-like"/>
    <property type="match status" value="1"/>
</dbReference>
<keyword evidence="2" id="KW-0238">DNA-binding</keyword>
<evidence type="ECO:0000259" key="6">
    <source>
        <dbReference type="PROSITE" id="PS51078"/>
    </source>
</evidence>
<feature type="domain" description="HTH iclR-type" evidence="5">
    <location>
        <begin position="11"/>
        <end position="71"/>
    </location>
</feature>
<dbReference type="AlphaFoldDB" id="A0A328VS31"/>
<dbReference type="InterPro" id="IPR036390">
    <property type="entry name" value="WH_DNA-bd_sf"/>
</dbReference>
<evidence type="ECO:0000259" key="5">
    <source>
        <dbReference type="PROSITE" id="PS51077"/>
    </source>
</evidence>
<dbReference type="GO" id="GO:0003700">
    <property type="term" value="F:DNA-binding transcription factor activity"/>
    <property type="evidence" value="ECO:0007669"/>
    <property type="project" value="TreeGrafter"/>
</dbReference>
<dbReference type="InterPro" id="IPR005471">
    <property type="entry name" value="Tscrpt_reg_IclR_N"/>
</dbReference>
<dbReference type="Gene3D" id="1.10.10.10">
    <property type="entry name" value="Winged helix-like DNA-binding domain superfamily/Winged helix DNA-binding domain"/>
    <property type="match status" value="1"/>
</dbReference>
<evidence type="ECO:0000313" key="8">
    <source>
        <dbReference type="Proteomes" id="UP000248706"/>
    </source>
</evidence>
<dbReference type="PANTHER" id="PTHR30136">
    <property type="entry name" value="HELIX-TURN-HELIX TRANSCRIPTIONAL REGULATOR, ICLR FAMILY"/>
    <property type="match status" value="1"/>
</dbReference>
<dbReference type="Proteomes" id="UP000248706">
    <property type="component" value="Unassembled WGS sequence"/>
</dbReference>
<feature type="compositionally biased region" description="Basic and acidic residues" evidence="4">
    <location>
        <begin position="273"/>
        <end position="285"/>
    </location>
</feature>